<organism evidence="2 3">
    <name type="scientific">Sclerotinia borealis (strain F-4128)</name>
    <dbReference type="NCBI Taxonomy" id="1432307"/>
    <lineage>
        <taxon>Eukaryota</taxon>
        <taxon>Fungi</taxon>
        <taxon>Dikarya</taxon>
        <taxon>Ascomycota</taxon>
        <taxon>Pezizomycotina</taxon>
        <taxon>Leotiomycetes</taxon>
        <taxon>Helotiales</taxon>
        <taxon>Sclerotiniaceae</taxon>
        <taxon>Sclerotinia</taxon>
    </lineage>
</organism>
<sequence>MPPPHTHLLGLTRRVSHTPLSIFTSLPTRTSLSHLISHPHPRPFTTTHPLSHPRKDSQDKNSINTESTEYSKSGTDDAAAREEEAAFDPNTTRPETEKAQAGKGAKKEGEGNPLEVSPANTVVSEQKGGRGGGAERSAGGKEGSGRSEGKDGEGKGKEGGRSGTGFGGGEKGGKRG</sequence>
<dbReference type="PANTHER" id="PTHR42090:SF1">
    <property type="match status" value="1"/>
</dbReference>
<proteinExistence type="predicted"/>
<feature type="compositionally biased region" description="Gly residues" evidence="1">
    <location>
        <begin position="161"/>
        <end position="170"/>
    </location>
</feature>
<feature type="compositionally biased region" description="Basic and acidic residues" evidence="1">
    <location>
        <begin position="143"/>
        <end position="160"/>
    </location>
</feature>
<feature type="region of interest" description="Disordered" evidence="1">
    <location>
        <begin position="33"/>
        <end position="176"/>
    </location>
</feature>
<feature type="compositionally biased region" description="Basic and acidic residues" evidence="1">
    <location>
        <begin position="74"/>
        <end position="84"/>
    </location>
</feature>
<dbReference type="PANTHER" id="PTHR42090">
    <property type="match status" value="1"/>
</dbReference>
<accession>W9CII5</accession>
<keyword evidence="3" id="KW-1185">Reference proteome</keyword>
<comment type="caution">
    <text evidence="2">The sequence shown here is derived from an EMBL/GenBank/DDBJ whole genome shotgun (WGS) entry which is preliminary data.</text>
</comment>
<dbReference type="OrthoDB" id="4220319at2759"/>
<gene>
    <name evidence="2" type="ORF">SBOR_5311</name>
</gene>
<reference evidence="2 3" key="1">
    <citation type="journal article" date="2014" name="Genome Announc.">
        <title>Draft genome sequence of Sclerotinia borealis, a psychrophilic plant pathogenic fungus.</title>
        <authorList>
            <person name="Mardanov A.V."/>
            <person name="Beletsky A.V."/>
            <person name="Kadnikov V.V."/>
            <person name="Ignatov A.N."/>
            <person name="Ravin N.V."/>
        </authorList>
    </citation>
    <scope>NUCLEOTIDE SEQUENCE [LARGE SCALE GENOMIC DNA]</scope>
    <source>
        <strain evidence="3">F-4157</strain>
    </source>
</reference>
<protein>
    <submittedName>
        <fullName evidence="2">Uncharacterized protein</fullName>
    </submittedName>
</protein>
<dbReference type="AlphaFoldDB" id="W9CII5"/>
<evidence type="ECO:0000256" key="1">
    <source>
        <dbReference type="SAM" id="MobiDB-lite"/>
    </source>
</evidence>
<feature type="compositionally biased region" description="Polar residues" evidence="1">
    <location>
        <begin position="60"/>
        <end position="73"/>
    </location>
</feature>
<evidence type="ECO:0000313" key="3">
    <source>
        <dbReference type="Proteomes" id="UP000019487"/>
    </source>
</evidence>
<feature type="compositionally biased region" description="Basic and acidic residues" evidence="1">
    <location>
        <begin position="94"/>
        <end position="110"/>
    </location>
</feature>
<evidence type="ECO:0000313" key="2">
    <source>
        <dbReference type="EMBL" id="ESZ94315.1"/>
    </source>
</evidence>
<dbReference type="STRING" id="1432307.W9CII5"/>
<dbReference type="HOGENOM" id="CLU_109868_1_1_1"/>
<dbReference type="Proteomes" id="UP000019487">
    <property type="component" value="Unassembled WGS sequence"/>
</dbReference>
<name>W9CII5_SCLBF</name>
<dbReference type="EMBL" id="AYSA01000256">
    <property type="protein sequence ID" value="ESZ94315.1"/>
    <property type="molecule type" value="Genomic_DNA"/>
</dbReference>